<evidence type="ECO:0000313" key="2">
    <source>
        <dbReference type="EMBL" id="KAK1674088.1"/>
    </source>
</evidence>
<evidence type="ECO:0000259" key="1">
    <source>
        <dbReference type="Pfam" id="PF06985"/>
    </source>
</evidence>
<comment type="caution">
    <text evidence="2">The sequence shown here is derived from an EMBL/GenBank/DDBJ whole genome shotgun (WGS) entry which is preliminary data.</text>
</comment>
<organism evidence="2 3">
    <name type="scientific">Colletotrichum godetiae</name>
    <dbReference type="NCBI Taxonomy" id="1209918"/>
    <lineage>
        <taxon>Eukaryota</taxon>
        <taxon>Fungi</taxon>
        <taxon>Dikarya</taxon>
        <taxon>Ascomycota</taxon>
        <taxon>Pezizomycotina</taxon>
        <taxon>Sordariomycetes</taxon>
        <taxon>Hypocreomycetidae</taxon>
        <taxon>Glomerellales</taxon>
        <taxon>Glomerellaceae</taxon>
        <taxon>Colletotrichum</taxon>
        <taxon>Colletotrichum acutatum species complex</taxon>
    </lineage>
</organism>
<proteinExistence type="predicted"/>
<dbReference type="Proteomes" id="UP001224890">
    <property type="component" value="Unassembled WGS sequence"/>
</dbReference>
<keyword evidence="3" id="KW-1185">Reference proteome</keyword>
<dbReference type="RefSeq" id="XP_060428091.1">
    <property type="nucleotide sequence ID" value="XM_060578022.1"/>
</dbReference>
<evidence type="ECO:0000313" key="3">
    <source>
        <dbReference type="Proteomes" id="UP001224890"/>
    </source>
</evidence>
<dbReference type="EMBL" id="JAHMHR010000027">
    <property type="protein sequence ID" value="KAK1674088.1"/>
    <property type="molecule type" value="Genomic_DNA"/>
</dbReference>
<protein>
    <recommendedName>
        <fullName evidence="1">Heterokaryon incompatibility domain-containing protein</fullName>
    </recommendedName>
</protein>
<dbReference type="PANTHER" id="PTHR10622:SF12">
    <property type="entry name" value="HET DOMAIN-CONTAINING PROTEIN"/>
    <property type="match status" value="1"/>
</dbReference>
<dbReference type="AlphaFoldDB" id="A0AAJ0AHP5"/>
<gene>
    <name evidence="2" type="ORF">BDP55DRAFT_705040</name>
</gene>
<dbReference type="PANTHER" id="PTHR10622">
    <property type="entry name" value="HET DOMAIN-CONTAINING PROTEIN"/>
    <property type="match status" value="1"/>
</dbReference>
<dbReference type="Pfam" id="PF06985">
    <property type="entry name" value="HET"/>
    <property type="match status" value="1"/>
</dbReference>
<accession>A0AAJ0AHP5</accession>
<reference evidence="2" key="1">
    <citation type="submission" date="2021-06" db="EMBL/GenBank/DDBJ databases">
        <title>Comparative genomics, transcriptomics and evolutionary studies reveal genomic signatures of adaptation to plant cell wall in hemibiotrophic fungi.</title>
        <authorList>
            <consortium name="DOE Joint Genome Institute"/>
            <person name="Baroncelli R."/>
            <person name="Diaz J.F."/>
            <person name="Benocci T."/>
            <person name="Peng M."/>
            <person name="Battaglia E."/>
            <person name="Haridas S."/>
            <person name="Andreopoulos W."/>
            <person name="Labutti K."/>
            <person name="Pangilinan J."/>
            <person name="Floch G.L."/>
            <person name="Makela M.R."/>
            <person name="Henrissat B."/>
            <person name="Grigoriev I.V."/>
            <person name="Crouch J.A."/>
            <person name="De Vries R.P."/>
            <person name="Sukno S.A."/>
            <person name="Thon M.R."/>
        </authorList>
    </citation>
    <scope>NUCLEOTIDE SEQUENCE</scope>
    <source>
        <strain evidence="2">CBS 193.32</strain>
    </source>
</reference>
<sequence length="211" mass="24051">MSNLAVASTKKGFAKIAKRCEIAKASGMDWAWVDTCCINKSSSAELTESINSMWRWYQEAEICYPHLSDFVMLLAVNGRLSEEGAPGVDFEDCRWFTRGWTLQELLTVYGTEESLRKQISEITRMSSHVLEDCSRLDRIPIASRMSWAAERHTAQEEDRACSLFGIFDVKIPLIYGEESKAFYHLQVAILQDFTDLSMFAWNSETTYVGLN</sequence>
<dbReference type="InterPro" id="IPR010730">
    <property type="entry name" value="HET"/>
</dbReference>
<name>A0AAJ0AHP5_9PEZI</name>
<dbReference type="GeneID" id="85462548"/>
<feature type="domain" description="Heterokaryon incompatibility" evidence="1">
    <location>
        <begin position="19"/>
        <end position="64"/>
    </location>
</feature>